<keyword evidence="8 12" id="KW-1133">Transmembrane helix</keyword>
<evidence type="ECO:0000256" key="9">
    <source>
        <dbReference type="ARBA" id="ARBA00023136"/>
    </source>
</evidence>
<keyword evidence="10" id="KW-0675">Receptor</keyword>
<feature type="domain" description="Leucine-rich repeat-containing N-terminal plant-type" evidence="14">
    <location>
        <begin position="31"/>
        <end position="79"/>
    </location>
</feature>
<dbReference type="InterPro" id="IPR013210">
    <property type="entry name" value="LRR_N_plant-typ"/>
</dbReference>
<feature type="signal peptide" evidence="13">
    <location>
        <begin position="1"/>
        <end position="26"/>
    </location>
</feature>
<evidence type="ECO:0000256" key="13">
    <source>
        <dbReference type="SAM" id="SignalP"/>
    </source>
</evidence>
<dbReference type="Gene3D" id="3.80.10.10">
    <property type="entry name" value="Ribonuclease Inhibitor"/>
    <property type="match status" value="4"/>
</dbReference>
<comment type="caution">
    <text evidence="16">The sequence shown here is derived from an EMBL/GenBank/DDBJ whole genome shotgun (WGS) entry which is preliminary data.</text>
</comment>
<evidence type="ECO:0000256" key="2">
    <source>
        <dbReference type="ARBA" id="ARBA00009592"/>
    </source>
</evidence>
<comment type="subcellular location">
    <subcellularLocation>
        <location evidence="1">Cell membrane</location>
        <topology evidence="1">Single-pass type I membrane protein</topology>
    </subcellularLocation>
</comment>
<dbReference type="PRINTS" id="PR00019">
    <property type="entry name" value="LEURICHRPT"/>
</dbReference>
<reference evidence="16 17" key="1">
    <citation type="journal article" date="2023" name="Plants (Basel)">
        <title>Bridging the Gap: Combining Genomics and Transcriptomics Approaches to Understand Stylosanthes scabra, an Orphan Legume from the Brazilian Caatinga.</title>
        <authorList>
            <person name="Ferreira-Neto J.R.C."/>
            <person name="da Silva M.D."/>
            <person name="Binneck E."/>
            <person name="de Melo N.F."/>
            <person name="da Silva R.H."/>
            <person name="de Melo A.L.T.M."/>
            <person name="Pandolfi V."/>
            <person name="Bustamante F.O."/>
            <person name="Brasileiro-Vidal A.C."/>
            <person name="Benko-Iseppon A.M."/>
        </authorList>
    </citation>
    <scope>NUCLEOTIDE SEQUENCE [LARGE SCALE GENOMIC DNA]</scope>
    <source>
        <tissue evidence="16">Leaves</tissue>
    </source>
</reference>
<dbReference type="SMART" id="SM00369">
    <property type="entry name" value="LRR_TYP"/>
    <property type="match status" value="10"/>
</dbReference>
<keyword evidence="7" id="KW-0677">Repeat</keyword>
<dbReference type="Pfam" id="PF23598">
    <property type="entry name" value="LRR_14"/>
    <property type="match status" value="1"/>
</dbReference>
<dbReference type="InterPro" id="IPR003591">
    <property type="entry name" value="Leu-rich_rpt_typical-subtyp"/>
</dbReference>
<evidence type="ECO:0000256" key="11">
    <source>
        <dbReference type="ARBA" id="ARBA00023180"/>
    </source>
</evidence>
<dbReference type="SUPFAM" id="SSF52058">
    <property type="entry name" value="L domain-like"/>
    <property type="match status" value="3"/>
</dbReference>
<evidence type="ECO:0000259" key="15">
    <source>
        <dbReference type="Pfam" id="PF23598"/>
    </source>
</evidence>
<dbReference type="Pfam" id="PF08263">
    <property type="entry name" value="LRRNT_2"/>
    <property type="match status" value="1"/>
</dbReference>
<comment type="similarity">
    <text evidence="2">Belongs to the RLP family.</text>
</comment>
<keyword evidence="3" id="KW-1003">Cell membrane</keyword>
<dbReference type="InterPro" id="IPR055414">
    <property type="entry name" value="LRR_R13L4/SHOC2-like"/>
</dbReference>
<dbReference type="Proteomes" id="UP001341840">
    <property type="component" value="Unassembled WGS sequence"/>
</dbReference>
<dbReference type="InterPro" id="IPR032675">
    <property type="entry name" value="LRR_dom_sf"/>
</dbReference>
<evidence type="ECO:0000313" key="16">
    <source>
        <dbReference type="EMBL" id="MED6218215.1"/>
    </source>
</evidence>
<evidence type="ECO:0000256" key="5">
    <source>
        <dbReference type="ARBA" id="ARBA00022692"/>
    </source>
</evidence>
<dbReference type="EMBL" id="JASCZI010271950">
    <property type="protein sequence ID" value="MED6218215.1"/>
    <property type="molecule type" value="Genomic_DNA"/>
</dbReference>
<evidence type="ECO:0000313" key="17">
    <source>
        <dbReference type="Proteomes" id="UP001341840"/>
    </source>
</evidence>
<feature type="chain" id="PRO_5046276058" description="Leucine-rich repeat-containing N-terminal plant-type domain-containing protein" evidence="13">
    <location>
        <begin position="27"/>
        <end position="1068"/>
    </location>
</feature>
<keyword evidence="9 12" id="KW-0472">Membrane</keyword>
<evidence type="ECO:0000256" key="1">
    <source>
        <dbReference type="ARBA" id="ARBA00004251"/>
    </source>
</evidence>
<dbReference type="InterPro" id="IPR046956">
    <property type="entry name" value="RLP23-like"/>
</dbReference>
<evidence type="ECO:0000256" key="4">
    <source>
        <dbReference type="ARBA" id="ARBA00022614"/>
    </source>
</evidence>
<evidence type="ECO:0000256" key="3">
    <source>
        <dbReference type="ARBA" id="ARBA00022475"/>
    </source>
</evidence>
<dbReference type="InterPro" id="IPR001611">
    <property type="entry name" value="Leu-rich_rpt"/>
</dbReference>
<evidence type="ECO:0000256" key="7">
    <source>
        <dbReference type="ARBA" id="ARBA00022737"/>
    </source>
</evidence>
<keyword evidence="6 13" id="KW-0732">Signal</keyword>
<organism evidence="16 17">
    <name type="scientific">Stylosanthes scabra</name>
    <dbReference type="NCBI Taxonomy" id="79078"/>
    <lineage>
        <taxon>Eukaryota</taxon>
        <taxon>Viridiplantae</taxon>
        <taxon>Streptophyta</taxon>
        <taxon>Embryophyta</taxon>
        <taxon>Tracheophyta</taxon>
        <taxon>Spermatophyta</taxon>
        <taxon>Magnoliopsida</taxon>
        <taxon>eudicotyledons</taxon>
        <taxon>Gunneridae</taxon>
        <taxon>Pentapetalae</taxon>
        <taxon>rosids</taxon>
        <taxon>fabids</taxon>
        <taxon>Fabales</taxon>
        <taxon>Fabaceae</taxon>
        <taxon>Papilionoideae</taxon>
        <taxon>50 kb inversion clade</taxon>
        <taxon>dalbergioids sensu lato</taxon>
        <taxon>Dalbergieae</taxon>
        <taxon>Pterocarpus clade</taxon>
        <taxon>Stylosanthes</taxon>
    </lineage>
</organism>
<keyword evidence="11" id="KW-0325">Glycoprotein</keyword>
<keyword evidence="5 12" id="KW-0812">Transmembrane</keyword>
<name>A0ABU6Z6L6_9FABA</name>
<gene>
    <name evidence="16" type="ORF">PIB30_024854</name>
</gene>
<dbReference type="Pfam" id="PF13855">
    <property type="entry name" value="LRR_8"/>
    <property type="match status" value="4"/>
</dbReference>
<evidence type="ECO:0000256" key="6">
    <source>
        <dbReference type="ARBA" id="ARBA00022729"/>
    </source>
</evidence>
<dbReference type="PANTHER" id="PTHR48063">
    <property type="entry name" value="LRR RECEPTOR-LIKE KINASE"/>
    <property type="match status" value="1"/>
</dbReference>
<proteinExistence type="inferred from homology"/>
<dbReference type="PANTHER" id="PTHR48063:SF101">
    <property type="entry name" value="LRR RECEPTOR-LIKE SERINE_THREONINE-PROTEIN KINASE FLS2"/>
    <property type="match status" value="1"/>
</dbReference>
<feature type="transmembrane region" description="Helical" evidence="12">
    <location>
        <begin position="995"/>
        <end position="1018"/>
    </location>
</feature>
<dbReference type="Pfam" id="PF00560">
    <property type="entry name" value="LRR_1"/>
    <property type="match status" value="2"/>
</dbReference>
<dbReference type="PROSITE" id="PS51450">
    <property type="entry name" value="LRR"/>
    <property type="match status" value="1"/>
</dbReference>
<evidence type="ECO:0000259" key="14">
    <source>
        <dbReference type="Pfam" id="PF08263"/>
    </source>
</evidence>
<evidence type="ECO:0000256" key="10">
    <source>
        <dbReference type="ARBA" id="ARBA00023170"/>
    </source>
</evidence>
<keyword evidence="17" id="KW-1185">Reference proteome</keyword>
<evidence type="ECO:0000256" key="12">
    <source>
        <dbReference type="SAM" id="Phobius"/>
    </source>
</evidence>
<sequence>MMMNSKWGFDVVYVVLMMMQVQVVVGAKCIESERQALLSIKRGFNLNLNDLAHKHWLSSWVDGDNNQQCCCNWEGVKCSNITGHVVKLDLHHANDLHVTVASISPSLGELHHLNYLDLSGIFFEHTPSIPPFIASLTHLRYLNLSFCFSNAKIPSQLGNLLFLEYLDLGNNVFDHPQQIPSQFANLSRLLYLDLSGNELVGGLSHLTNMSSLRYLDLSDNSLEGTIPPRLGNLILLEHLDLGSNGLSGTIPNHFRNLSRLQYLYISHYFYEVKMLLSSDLEWLSQLSSLRHLSLHLVNLSSASNWQLQVSSLSHLQYLDLFFCNLLDYSLPSSSLGSPANISTSSLSFVDISYNSLKDSSLMFPWLMNSTGASLVTLLMNDNDLTGTIPEPFGENLSSLESLILANNELKGQIPASLFRIGSLTELDLSENRFTGIIPDVSRLSSLQVLKLDNNRLDGAIHEGIGQLSNLTELSLGNNLFRGLISEAHFSRLTSLSLLELSHNTLVFNVSDKWIPPFSLITINLAYCNLGPSFPRWLQTQNMIDWLDISHAGISSTVPNWFWKPVPQMRSLNLSHNRLRGKIEGPIPANQSHNHKLNHDSNGVEIDYLRLILEQIDLSFNLFEGPIPAFLSAASQVFVSNNKFSTLNPLLCANSSKYTRFMDLSSNYLIGELPDCWVGFELLVVLDLSDNYFDGNVPKSLGSLTNIQSIHFGGNNFSGEIPPSLSNCTELQVFDAADNKLSGTIPSWIGDNIPKLLVLSLHSNKFHGSIPLSMCNLYELHVLDLSLNILSRNIPKCISNLSAMAITQATSKAAINHDYHYGFSDHYNHAAEGSGDYNDSASLIWKGKMSKYGSTLGLLRSIDFSSNRLIGEIPTEIMSLVGLVSLNLSRNLLSGDIPPTIGQLKSIDFLDLSRNHLSGRIPSQLAQIDRLSVLDLSFNDLSGEIPLGEQLQTRDASAYAGNPKLCGAPLNNTCAIHGRGICDENDARVDAQFITVGFYIAVAVGFVMGFWGVCFSLIFKKSWRYAYFKSLSDVYDNLYVLVVIKVAKLKRMISQIPRENLHVQPFEVR</sequence>
<evidence type="ECO:0000256" key="8">
    <source>
        <dbReference type="ARBA" id="ARBA00022989"/>
    </source>
</evidence>
<accession>A0ABU6Z6L6</accession>
<feature type="domain" description="Disease resistance R13L4/SHOC-2-like LRR" evidence="15">
    <location>
        <begin position="102"/>
        <end position="209"/>
    </location>
</feature>
<evidence type="ECO:0008006" key="18">
    <source>
        <dbReference type="Google" id="ProtNLM"/>
    </source>
</evidence>
<keyword evidence="4" id="KW-0433">Leucine-rich repeat</keyword>
<protein>
    <recommendedName>
        <fullName evidence="18">Leucine-rich repeat-containing N-terminal plant-type domain-containing protein</fullName>
    </recommendedName>
</protein>